<dbReference type="InterPro" id="IPR008969">
    <property type="entry name" value="CarboxyPept-like_regulatory"/>
</dbReference>
<dbReference type="SUPFAM" id="SSF56935">
    <property type="entry name" value="Porins"/>
    <property type="match status" value="1"/>
</dbReference>
<dbReference type="GO" id="GO:0009279">
    <property type="term" value="C:cell outer membrane"/>
    <property type="evidence" value="ECO:0007669"/>
    <property type="project" value="UniProtKB-SubCell"/>
</dbReference>
<dbReference type="PROSITE" id="PS01156">
    <property type="entry name" value="TONB_DEPENDENT_REC_2"/>
    <property type="match status" value="1"/>
</dbReference>
<dbReference type="RefSeq" id="WP_338237474.1">
    <property type="nucleotide sequence ID" value="NZ_BQKE01000001.1"/>
</dbReference>
<evidence type="ECO:0000256" key="9">
    <source>
        <dbReference type="PROSITE-ProRule" id="PRU01360"/>
    </source>
</evidence>
<keyword evidence="6 10" id="KW-0798">TonB box</keyword>
<feature type="domain" description="TonB-dependent receptor plug" evidence="13">
    <location>
        <begin position="122"/>
        <end position="229"/>
    </location>
</feature>
<evidence type="ECO:0000256" key="7">
    <source>
        <dbReference type="ARBA" id="ARBA00023136"/>
    </source>
</evidence>
<comment type="caution">
    <text evidence="14">The sequence shown here is derived from an EMBL/GenBank/DDBJ whole genome shotgun (WGS) entry which is preliminary data.</text>
</comment>
<gene>
    <name evidence="14" type="ORF">PEDI_26630</name>
</gene>
<dbReference type="InterPro" id="IPR037066">
    <property type="entry name" value="Plug_dom_sf"/>
</dbReference>
<comment type="subcellular location">
    <subcellularLocation>
        <location evidence="1 9">Cell outer membrane</location>
        <topology evidence="1 9">Multi-pass membrane protein</topology>
    </subcellularLocation>
</comment>
<dbReference type="AlphaFoldDB" id="A0AAN5AM69"/>
<keyword evidence="7 9" id="KW-0472">Membrane</keyword>
<dbReference type="PROSITE" id="PS52016">
    <property type="entry name" value="TONB_DEPENDENT_REC_3"/>
    <property type="match status" value="1"/>
</dbReference>
<dbReference type="InterPro" id="IPR000531">
    <property type="entry name" value="Beta-barrel_TonB"/>
</dbReference>
<dbReference type="PANTHER" id="PTHR30069:SF50">
    <property type="entry name" value="TONB-DEPENDENT RECEPTOR HI_1217-RELATED"/>
    <property type="match status" value="1"/>
</dbReference>
<evidence type="ECO:0000256" key="6">
    <source>
        <dbReference type="ARBA" id="ARBA00023077"/>
    </source>
</evidence>
<evidence type="ECO:0000256" key="1">
    <source>
        <dbReference type="ARBA" id="ARBA00004571"/>
    </source>
</evidence>
<accession>A0AAN5AM69</accession>
<dbReference type="Pfam" id="PF07715">
    <property type="entry name" value="Plug"/>
    <property type="match status" value="1"/>
</dbReference>
<dbReference type="EMBL" id="BQKE01000001">
    <property type="protein sequence ID" value="GJM62111.1"/>
    <property type="molecule type" value="Genomic_DNA"/>
</dbReference>
<feature type="chain" id="PRO_5042839837" evidence="11">
    <location>
        <begin position="24"/>
        <end position="842"/>
    </location>
</feature>
<evidence type="ECO:0000256" key="10">
    <source>
        <dbReference type="RuleBase" id="RU003357"/>
    </source>
</evidence>
<name>A0AAN5AM69_9BACT</name>
<feature type="domain" description="TonB-dependent receptor-like beta-barrel" evidence="12">
    <location>
        <begin position="329"/>
        <end position="804"/>
    </location>
</feature>
<evidence type="ECO:0000259" key="13">
    <source>
        <dbReference type="Pfam" id="PF07715"/>
    </source>
</evidence>
<dbReference type="Pfam" id="PF13715">
    <property type="entry name" value="CarbopepD_reg_2"/>
    <property type="match status" value="1"/>
</dbReference>
<evidence type="ECO:0000259" key="12">
    <source>
        <dbReference type="Pfam" id="PF00593"/>
    </source>
</evidence>
<sequence>MRKGLRLLMFMAVVLFSATSVMAQTILRGKIIEEGNESAVIGANVILDGTSQGTITNVNGSFSLKTDAKGQQSLVISFVGMETKTIAVDLKGQDLDLGAIKLGADALGLEEVQVFANVAIDRKTPVAVSTLKPQQIEEKLGTKEFPEILKSTPGVYATKQGGGYGDSRINLRGFSSANIAVMINGVPVNDMENGTVYWSNWAGLSDVTRSMQVQRGLGASKVAVPSVGGTINILTKTTDAEKGGNVYYGIGNDGREKIGVTLSTGKMDNGYAVTFSGSKTSGRGYVDATEFEGYSYFLNIAKQLNDRHMLSFTGFGAPQTHGQRRTYREIEDYQKYGGIKYNSDWGYLDGQKYNLNTNYYHKPQISLNHYWNINDRSNLSTSAYVSIGNGGGTGFLGTTKDTDAYRRADGLINFEQIRDENISLAEQGEGSETILRSSVNNHKWYGLLSVYDNKLTEHFTFMGGLDARYYLGEHYRKVDDLLGGNYFIDDSDVNNPERKTIPGDKVAYYNDGEVYWMGTFGQLEYSKDKLSAFVSGAVSNTTYYRIDYFQKEAGDQRSDSYDFLGYSAKGGLNYNLTDHHNVFANTGYISRAPFFRSVFPENTNAGNKGAENEKIISFELGYGYRASKLSANVNLYHTQWKDRSFTRNIDQDLTANLLGVNATHQGIEVDAYYQPTPKLKITGMLSVGDWRWDNDLIDVPIFDQNNEVKEYVNIFIKDLKVGNAAQTTAALGLDYELVKGLKIGADYNFFGNNFAEFDPTRRNDSEDRADAWKMEDFHLVDLNVRYTFNLGKTSATIYGNVDNLLDVEYVSDARDGADHTAQSAQVFYGLGRTWNMGMKLKF</sequence>
<evidence type="ECO:0000256" key="3">
    <source>
        <dbReference type="ARBA" id="ARBA00022452"/>
    </source>
</evidence>
<dbReference type="InterPro" id="IPR036942">
    <property type="entry name" value="Beta-barrel_TonB_sf"/>
</dbReference>
<dbReference type="InterPro" id="IPR010917">
    <property type="entry name" value="TonB_rcpt_CS"/>
</dbReference>
<evidence type="ECO:0000256" key="5">
    <source>
        <dbReference type="ARBA" id="ARBA00022729"/>
    </source>
</evidence>
<dbReference type="GO" id="GO:0015344">
    <property type="term" value="F:siderophore uptake transmembrane transporter activity"/>
    <property type="evidence" value="ECO:0007669"/>
    <property type="project" value="TreeGrafter"/>
</dbReference>
<keyword evidence="3 9" id="KW-1134">Transmembrane beta strand</keyword>
<keyword evidence="5 11" id="KW-0732">Signal</keyword>
<organism evidence="14 15">
    <name type="scientific">Persicobacter diffluens</name>
    <dbReference type="NCBI Taxonomy" id="981"/>
    <lineage>
        <taxon>Bacteria</taxon>
        <taxon>Pseudomonadati</taxon>
        <taxon>Bacteroidota</taxon>
        <taxon>Cytophagia</taxon>
        <taxon>Cytophagales</taxon>
        <taxon>Persicobacteraceae</taxon>
        <taxon>Persicobacter</taxon>
    </lineage>
</organism>
<dbReference type="PANTHER" id="PTHR30069">
    <property type="entry name" value="TONB-DEPENDENT OUTER MEMBRANE RECEPTOR"/>
    <property type="match status" value="1"/>
</dbReference>
<dbReference type="Pfam" id="PF00593">
    <property type="entry name" value="TonB_dep_Rec_b-barrel"/>
    <property type="match status" value="1"/>
</dbReference>
<keyword evidence="4 9" id="KW-0812">Transmembrane</keyword>
<proteinExistence type="inferred from homology"/>
<dbReference type="Proteomes" id="UP001310022">
    <property type="component" value="Unassembled WGS sequence"/>
</dbReference>
<dbReference type="InterPro" id="IPR012910">
    <property type="entry name" value="Plug_dom"/>
</dbReference>
<protein>
    <submittedName>
        <fullName evidence="14">TonB-dependent receptor</fullName>
    </submittedName>
</protein>
<comment type="similarity">
    <text evidence="9 10">Belongs to the TonB-dependent receptor family.</text>
</comment>
<dbReference type="InterPro" id="IPR039426">
    <property type="entry name" value="TonB-dep_rcpt-like"/>
</dbReference>
<dbReference type="SUPFAM" id="SSF49464">
    <property type="entry name" value="Carboxypeptidase regulatory domain-like"/>
    <property type="match status" value="1"/>
</dbReference>
<evidence type="ECO:0000256" key="8">
    <source>
        <dbReference type="ARBA" id="ARBA00023237"/>
    </source>
</evidence>
<evidence type="ECO:0000313" key="14">
    <source>
        <dbReference type="EMBL" id="GJM62111.1"/>
    </source>
</evidence>
<keyword evidence="2 9" id="KW-0813">Transport</keyword>
<dbReference type="Gene3D" id="2.40.170.20">
    <property type="entry name" value="TonB-dependent receptor, beta-barrel domain"/>
    <property type="match status" value="1"/>
</dbReference>
<keyword evidence="14" id="KW-0675">Receptor</keyword>
<keyword evidence="15" id="KW-1185">Reference proteome</keyword>
<dbReference type="GO" id="GO:0044718">
    <property type="term" value="P:siderophore transmembrane transport"/>
    <property type="evidence" value="ECO:0007669"/>
    <property type="project" value="TreeGrafter"/>
</dbReference>
<reference evidence="14 15" key="1">
    <citation type="submission" date="2021-12" db="EMBL/GenBank/DDBJ databases">
        <title>Genome sequencing of bacteria with rrn-lacking chromosome and rrn-plasmid.</title>
        <authorList>
            <person name="Anda M."/>
            <person name="Iwasaki W."/>
        </authorList>
    </citation>
    <scope>NUCLEOTIDE SEQUENCE [LARGE SCALE GENOMIC DNA]</scope>
    <source>
        <strain evidence="14 15">NBRC 15940</strain>
    </source>
</reference>
<evidence type="ECO:0000313" key="15">
    <source>
        <dbReference type="Proteomes" id="UP001310022"/>
    </source>
</evidence>
<keyword evidence="8 9" id="KW-0998">Cell outer membrane</keyword>
<evidence type="ECO:0000256" key="11">
    <source>
        <dbReference type="SAM" id="SignalP"/>
    </source>
</evidence>
<feature type="signal peptide" evidence="11">
    <location>
        <begin position="1"/>
        <end position="23"/>
    </location>
</feature>
<dbReference type="Gene3D" id="2.170.130.10">
    <property type="entry name" value="TonB-dependent receptor, plug domain"/>
    <property type="match status" value="1"/>
</dbReference>
<evidence type="ECO:0000256" key="2">
    <source>
        <dbReference type="ARBA" id="ARBA00022448"/>
    </source>
</evidence>
<evidence type="ECO:0000256" key="4">
    <source>
        <dbReference type="ARBA" id="ARBA00022692"/>
    </source>
</evidence>